<feature type="compositionally biased region" description="Basic and acidic residues" evidence="1">
    <location>
        <begin position="364"/>
        <end position="379"/>
    </location>
</feature>
<reference evidence="2 3" key="1">
    <citation type="journal article" date="2012" name="Genome Biol.">
        <title>Genome and low-iron response of an oceanic diatom adapted to chronic iron limitation.</title>
        <authorList>
            <person name="Lommer M."/>
            <person name="Specht M."/>
            <person name="Roy A.S."/>
            <person name="Kraemer L."/>
            <person name="Andreson R."/>
            <person name="Gutowska M.A."/>
            <person name="Wolf J."/>
            <person name="Bergner S.V."/>
            <person name="Schilhabel M.B."/>
            <person name="Klostermeier U.C."/>
            <person name="Beiko R.G."/>
            <person name="Rosenstiel P."/>
            <person name="Hippler M."/>
            <person name="Laroche J."/>
        </authorList>
    </citation>
    <scope>NUCLEOTIDE SEQUENCE [LARGE SCALE GENOMIC DNA]</scope>
    <source>
        <strain evidence="2 3">CCMP1005</strain>
    </source>
</reference>
<feature type="compositionally biased region" description="Low complexity" evidence="1">
    <location>
        <begin position="335"/>
        <end position="347"/>
    </location>
</feature>
<proteinExistence type="predicted"/>
<dbReference type="Proteomes" id="UP000266841">
    <property type="component" value="Unassembled WGS sequence"/>
</dbReference>
<feature type="region of interest" description="Disordered" evidence="1">
    <location>
        <begin position="172"/>
        <end position="269"/>
    </location>
</feature>
<organism evidence="2 3">
    <name type="scientific">Thalassiosira oceanica</name>
    <name type="common">Marine diatom</name>
    <dbReference type="NCBI Taxonomy" id="159749"/>
    <lineage>
        <taxon>Eukaryota</taxon>
        <taxon>Sar</taxon>
        <taxon>Stramenopiles</taxon>
        <taxon>Ochrophyta</taxon>
        <taxon>Bacillariophyta</taxon>
        <taxon>Coscinodiscophyceae</taxon>
        <taxon>Thalassiosirophycidae</taxon>
        <taxon>Thalassiosirales</taxon>
        <taxon>Thalassiosiraceae</taxon>
        <taxon>Thalassiosira</taxon>
    </lineage>
</organism>
<dbReference type="AlphaFoldDB" id="K0TNR1"/>
<feature type="compositionally biased region" description="Basic and acidic residues" evidence="1">
    <location>
        <begin position="248"/>
        <end position="258"/>
    </location>
</feature>
<feature type="compositionally biased region" description="Basic and acidic residues" evidence="1">
    <location>
        <begin position="90"/>
        <end position="104"/>
    </location>
</feature>
<evidence type="ECO:0000313" key="2">
    <source>
        <dbReference type="EMBL" id="EJK73712.1"/>
    </source>
</evidence>
<accession>K0TNR1</accession>
<feature type="region of interest" description="Disordered" evidence="1">
    <location>
        <begin position="321"/>
        <end position="436"/>
    </location>
</feature>
<feature type="region of interest" description="Disordered" evidence="1">
    <location>
        <begin position="53"/>
        <end position="155"/>
    </location>
</feature>
<name>K0TNR1_THAOC</name>
<comment type="caution">
    <text evidence="2">The sequence shown here is derived from an EMBL/GenBank/DDBJ whole genome shotgun (WGS) entry which is preliminary data.</text>
</comment>
<protein>
    <submittedName>
        <fullName evidence="2">Uncharacterized protein</fullName>
    </submittedName>
</protein>
<feature type="region of interest" description="Disordered" evidence="1">
    <location>
        <begin position="1"/>
        <end position="35"/>
    </location>
</feature>
<sequence>MDRRPKPRRLRLRCSSPTRQPESLKPASSLAPRRRLATGAFTAARRLASAGFRRGGHYSYQVDGGGRGRRRRRNVAGAGRRVRYDAVASRNDERDGGGGERERAPTGWRGRRAGEFGLSIPRPTGEPSPRPTASSSREMIKSRPEPGGSCGTKTSMAAGSVDALVGASAIQGGAPDAWQTGPGASRSEAPGRREAPLVEGNEGDDVELHEIDKQPAERRRRRSLRPTSLRDAPQRTLLGGQEVQGGERSTRPHAREIPPVDQGTVQLMSGDSYPPPRTAIAVVRCAFLAVHARLAALRAVPARPVPRPAACGRDLRLPAYRASGPEDGTSDRAHAGAAPGDLAGLARARVRPCEGRGAPRRRGLQRDGRWRRRGSDGRVRNLILRGGGRTTDPSPRRPTTPPTGGDQGGSRRRTLSGLEPAPRNLESSRSGAPWNEQPTVEALTFGCRAQVGERRALMVIHHRQSKRIEEEEQASSAI</sequence>
<dbReference type="EMBL" id="AGNL01004263">
    <property type="protein sequence ID" value="EJK73712.1"/>
    <property type="molecule type" value="Genomic_DNA"/>
</dbReference>
<feature type="compositionally biased region" description="Basic and acidic residues" evidence="1">
    <location>
        <begin position="206"/>
        <end position="217"/>
    </location>
</feature>
<evidence type="ECO:0000313" key="3">
    <source>
        <dbReference type="Proteomes" id="UP000266841"/>
    </source>
</evidence>
<keyword evidence="3" id="KW-1185">Reference proteome</keyword>
<feature type="compositionally biased region" description="Basic residues" evidence="1">
    <location>
        <begin position="1"/>
        <end position="12"/>
    </location>
</feature>
<gene>
    <name evidence="2" type="ORF">THAOC_04649</name>
</gene>
<evidence type="ECO:0000256" key="1">
    <source>
        <dbReference type="SAM" id="MobiDB-lite"/>
    </source>
</evidence>